<gene>
    <name evidence="4" type="ORF">SAMN06297387_10244</name>
</gene>
<name>A0A286DNB0_9ACTN</name>
<dbReference type="InterPro" id="IPR036366">
    <property type="entry name" value="PGBDSf"/>
</dbReference>
<keyword evidence="2" id="KW-1133">Transmembrane helix</keyword>
<evidence type="ECO:0000259" key="3">
    <source>
        <dbReference type="Pfam" id="PF01471"/>
    </source>
</evidence>
<dbReference type="EMBL" id="OCNE01000002">
    <property type="protein sequence ID" value="SOD60188.1"/>
    <property type="molecule type" value="Genomic_DNA"/>
</dbReference>
<dbReference type="InterPro" id="IPR036365">
    <property type="entry name" value="PGBD-like_sf"/>
</dbReference>
<feature type="compositionally biased region" description="Pro residues" evidence="1">
    <location>
        <begin position="205"/>
        <end position="224"/>
    </location>
</feature>
<evidence type="ECO:0000313" key="5">
    <source>
        <dbReference type="Proteomes" id="UP000219072"/>
    </source>
</evidence>
<feature type="compositionally biased region" description="Acidic residues" evidence="1">
    <location>
        <begin position="225"/>
        <end position="249"/>
    </location>
</feature>
<feature type="domain" description="Peptidoglycan binding-like" evidence="3">
    <location>
        <begin position="261"/>
        <end position="319"/>
    </location>
</feature>
<evidence type="ECO:0000256" key="2">
    <source>
        <dbReference type="SAM" id="Phobius"/>
    </source>
</evidence>
<dbReference type="Gene3D" id="1.10.101.10">
    <property type="entry name" value="PGBD-like superfamily/PGBD"/>
    <property type="match status" value="1"/>
</dbReference>
<dbReference type="AlphaFoldDB" id="A0A286DNB0"/>
<keyword evidence="5" id="KW-1185">Reference proteome</keyword>
<feature type="compositionally biased region" description="Basic residues" evidence="1">
    <location>
        <begin position="87"/>
        <end position="96"/>
    </location>
</feature>
<feature type="transmembrane region" description="Helical" evidence="2">
    <location>
        <begin position="98"/>
        <end position="120"/>
    </location>
</feature>
<evidence type="ECO:0000256" key="1">
    <source>
        <dbReference type="SAM" id="MobiDB-lite"/>
    </source>
</evidence>
<feature type="compositionally biased region" description="Low complexity" evidence="1">
    <location>
        <begin position="68"/>
        <end position="86"/>
    </location>
</feature>
<dbReference type="InterPro" id="IPR002477">
    <property type="entry name" value="Peptidoglycan-bd-like"/>
</dbReference>
<feature type="region of interest" description="Disordered" evidence="1">
    <location>
        <begin position="135"/>
        <end position="265"/>
    </location>
</feature>
<reference evidence="4 5" key="1">
    <citation type="submission" date="2017-09" db="EMBL/GenBank/DDBJ databases">
        <authorList>
            <person name="Ehlers B."/>
            <person name="Leendertz F.H."/>
        </authorList>
    </citation>
    <scope>NUCLEOTIDE SEQUENCE [LARGE SCALE GENOMIC DNA]</scope>
    <source>
        <strain evidence="4 5">CGMCC 4.7095</strain>
    </source>
</reference>
<feature type="compositionally biased region" description="Low complexity" evidence="1">
    <location>
        <begin position="160"/>
        <end position="177"/>
    </location>
</feature>
<protein>
    <submittedName>
        <fullName evidence="4">Peptidoglycan binding domain-containing protein</fullName>
    </submittedName>
</protein>
<dbReference type="Proteomes" id="UP000219072">
    <property type="component" value="Unassembled WGS sequence"/>
</dbReference>
<dbReference type="SUPFAM" id="SSF47090">
    <property type="entry name" value="PGBD-like"/>
    <property type="match status" value="1"/>
</dbReference>
<dbReference type="Pfam" id="PF01471">
    <property type="entry name" value="PG_binding_1"/>
    <property type="match status" value="1"/>
</dbReference>
<sequence>MTDRLDCLICGRLWLPSGEPSCDCLTHSLSRPVGPPQHEPDPADVALFPLEEERPRTAAGARRRVGGVERLGAAPVDAPAGAARPAPSHRKPRSRNRASLAAGGAVAAVVGSAALAASFFHGAVRDRAVSDALPPVPSLVLPDGNGESGEGAAGEGDGHTPAPEEGAETAPEGSEGAEPPPEEPEPDATGEAPQPDPTPTERPDPPPTGPGPEPTPTPPTAPVPDEPEEPDDPEDPEDPDDPDPGDPEPDPSGSLKEGDEGPEVVELQERMLELRWVYRGTAHGSYDAPTREAVARLQSAYAVTDDPKGVYGPHTRELLESLTTGR</sequence>
<accession>A0A286DNB0</accession>
<proteinExistence type="predicted"/>
<keyword evidence="2" id="KW-0472">Membrane</keyword>
<feature type="region of interest" description="Disordered" evidence="1">
    <location>
        <begin position="55"/>
        <end position="99"/>
    </location>
</feature>
<evidence type="ECO:0000313" key="4">
    <source>
        <dbReference type="EMBL" id="SOD60188.1"/>
    </source>
</evidence>
<keyword evidence="2" id="KW-0812">Transmembrane</keyword>
<feature type="compositionally biased region" description="Gly residues" evidence="1">
    <location>
        <begin position="146"/>
        <end position="155"/>
    </location>
</feature>
<organism evidence="4 5">
    <name type="scientific">Streptomyces zhaozhouensis</name>
    <dbReference type="NCBI Taxonomy" id="1300267"/>
    <lineage>
        <taxon>Bacteria</taxon>
        <taxon>Bacillati</taxon>
        <taxon>Actinomycetota</taxon>
        <taxon>Actinomycetes</taxon>
        <taxon>Kitasatosporales</taxon>
        <taxon>Streptomycetaceae</taxon>
        <taxon>Streptomyces</taxon>
    </lineage>
</organism>